<dbReference type="SMART" id="SM00919">
    <property type="entry name" value="Malic_M"/>
    <property type="match status" value="1"/>
</dbReference>
<dbReference type="Pfam" id="PF03949">
    <property type="entry name" value="Malic_M"/>
    <property type="match status" value="1"/>
</dbReference>
<feature type="active site" description="Proton donor" evidence="3">
    <location>
        <position position="35"/>
    </location>
</feature>
<dbReference type="InterPro" id="IPR036291">
    <property type="entry name" value="NAD(P)-bd_dom_sf"/>
</dbReference>
<dbReference type="FunFam" id="3.40.50.10380:FF:000003">
    <property type="entry name" value="NADP-dependent malic enzyme"/>
    <property type="match status" value="1"/>
</dbReference>
<evidence type="ECO:0000256" key="6">
    <source>
        <dbReference type="RuleBase" id="RU003427"/>
    </source>
</evidence>
<comment type="caution">
    <text evidence="9">The sequence shown here is derived from an EMBL/GenBank/DDBJ whole genome shotgun (WGS) entry which is preliminary data.</text>
</comment>
<protein>
    <submittedName>
        <fullName evidence="9">Malate dehydrogenase</fullName>
    </submittedName>
</protein>
<dbReference type="InterPro" id="IPR046346">
    <property type="entry name" value="Aminoacid_DH-like_N_sf"/>
</dbReference>
<feature type="binding site" evidence="4">
    <location>
        <position position="284"/>
    </location>
    <ligand>
        <name>(S)-malate</name>
        <dbReference type="ChEBI" id="CHEBI:15589"/>
    </ligand>
</feature>
<dbReference type="GO" id="GO:0004470">
    <property type="term" value="F:malic enzyme activity"/>
    <property type="evidence" value="ECO:0007669"/>
    <property type="project" value="InterPro"/>
</dbReference>
<dbReference type="PANTHER" id="PTHR43237:SF4">
    <property type="entry name" value="NADP-DEPENDENT MALIC ENZYME"/>
    <property type="match status" value="1"/>
</dbReference>
<dbReference type="PANTHER" id="PTHR43237">
    <property type="entry name" value="NADP-DEPENDENT MALIC ENZYME"/>
    <property type="match status" value="1"/>
</dbReference>
<dbReference type="SUPFAM" id="SSF51735">
    <property type="entry name" value="NAD(P)-binding Rossmann-fold domains"/>
    <property type="match status" value="1"/>
</dbReference>
<name>A0A1F6MCH0_9BACT</name>
<sequence>MSKLDPVLYHEQLGGKIEVISRAKLETREDLCLAYTPGVAEACQAIVADPSKVYSLTRKHNLIAVVTDGSAVLGLGNIGPEASLPVMEGKAALFKAFADVDAVPIALKTQDVKEIVRTVELIAPMFGGINLEDIAAPRCFEIEKQLIEKLNIPVFHDDQHGTAIVVLAALHNALRVVRKQLTHVKIVINGAGAAGISVAKLLLEAGAVDVTIVDTLGAIYAKRPKLEGEKKILAEKTNLSRHKGNLADVLVGADVFIGVSRANIVTAEMVQSMRRDAIVFAMANPIPEIMPDLAKAAGARVVATGRSDFPNQVNNVLVFPGVFRGLLDGHIRKVSKAMKLRAAYALADYVKNPTEDCILPSPLDKQVSNVVADAIRSQVV</sequence>
<dbReference type="InterPro" id="IPR045213">
    <property type="entry name" value="Malic_NAD-bd_bact_type"/>
</dbReference>
<dbReference type="PRINTS" id="PR00072">
    <property type="entry name" value="MALOXRDTASE"/>
</dbReference>
<dbReference type="Gene3D" id="3.40.50.10380">
    <property type="entry name" value="Malic enzyme, N-terminal domain"/>
    <property type="match status" value="1"/>
</dbReference>
<dbReference type="GO" id="GO:0016616">
    <property type="term" value="F:oxidoreductase activity, acting on the CH-OH group of donors, NAD or NADP as acceptor"/>
    <property type="evidence" value="ECO:0007669"/>
    <property type="project" value="InterPro"/>
</dbReference>
<dbReference type="GO" id="GO:0051287">
    <property type="term" value="F:NAD binding"/>
    <property type="evidence" value="ECO:0007669"/>
    <property type="project" value="InterPro"/>
</dbReference>
<evidence type="ECO:0000256" key="5">
    <source>
        <dbReference type="PIRSR" id="PIRSR000106-3"/>
    </source>
</evidence>
<dbReference type="InterPro" id="IPR012302">
    <property type="entry name" value="Malic_NAD-bd"/>
</dbReference>
<dbReference type="InterPro" id="IPR037062">
    <property type="entry name" value="Malic_N_dom_sf"/>
</dbReference>
<feature type="binding site" evidence="5">
    <location>
        <position position="133"/>
    </location>
    <ligand>
        <name>a divalent metal cation</name>
        <dbReference type="ChEBI" id="CHEBI:60240"/>
    </ligand>
</feature>
<dbReference type="InterPro" id="IPR051674">
    <property type="entry name" value="Malate_Decarboxylase"/>
</dbReference>
<keyword evidence="5 6" id="KW-0479">Metal-binding</keyword>
<evidence type="ECO:0000259" key="7">
    <source>
        <dbReference type="SMART" id="SM00919"/>
    </source>
</evidence>
<dbReference type="SMART" id="SM01274">
    <property type="entry name" value="malic"/>
    <property type="match status" value="1"/>
</dbReference>
<feature type="domain" description="Malic enzyme N-terminal" evidence="8">
    <location>
        <begin position="14"/>
        <end position="147"/>
    </location>
</feature>
<proteinExistence type="inferred from homology"/>
<reference evidence="9 10" key="1">
    <citation type="journal article" date="2016" name="Nat. Commun.">
        <title>Thousands of microbial genomes shed light on interconnected biogeochemical processes in an aquifer system.</title>
        <authorList>
            <person name="Anantharaman K."/>
            <person name="Brown C.T."/>
            <person name="Hug L.A."/>
            <person name="Sharon I."/>
            <person name="Castelle C.J."/>
            <person name="Probst A.J."/>
            <person name="Thomas B.C."/>
            <person name="Singh A."/>
            <person name="Wilkins M.J."/>
            <person name="Karaoz U."/>
            <person name="Brodie E.L."/>
            <person name="Williams K.H."/>
            <person name="Hubbard S.S."/>
            <person name="Banfield J.F."/>
        </authorList>
    </citation>
    <scope>NUCLEOTIDE SEQUENCE [LARGE SCALE GENOMIC DNA]</scope>
</reference>
<comment type="similarity">
    <text evidence="1 6">Belongs to the malic enzymes family.</text>
</comment>
<dbReference type="Proteomes" id="UP000176413">
    <property type="component" value="Unassembled WGS sequence"/>
</dbReference>
<evidence type="ECO:0000313" key="9">
    <source>
        <dbReference type="EMBL" id="OGH69352.1"/>
    </source>
</evidence>
<feature type="binding site" evidence="4">
    <location>
        <position position="314"/>
    </location>
    <ligand>
        <name>(S)-malate</name>
        <dbReference type="ChEBI" id="CHEBI:15589"/>
    </ligand>
</feature>
<evidence type="ECO:0000259" key="8">
    <source>
        <dbReference type="SMART" id="SM01274"/>
    </source>
</evidence>
<dbReference type="InterPro" id="IPR001891">
    <property type="entry name" value="Malic_OxRdtase"/>
</dbReference>
<evidence type="ECO:0000256" key="1">
    <source>
        <dbReference type="ARBA" id="ARBA00008785"/>
    </source>
</evidence>
<dbReference type="AlphaFoldDB" id="A0A1F6MCH0"/>
<dbReference type="Gene3D" id="3.40.50.720">
    <property type="entry name" value="NAD(P)-binding Rossmann-like Domain"/>
    <property type="match status" value="1"/>
</dbReference>
<feature type="active site" description="Proton acceptor" evidence="3">
    <location>
        <position position="90"/>
    </location>
</feature>
<dbReference type="PIRSF" id="PIRSF000106">
    <property type="entry name" value="ME"/>
    <property type="match status" value="1"/>
</dbReference>
<dbReference type="SUPFAM" id="SSF53223">
    <property type="entry name" value="Aminoacid dehydrogenase-like, N-terminal domain"/>
    <property type="match status" value="1"/>
</dbReference>
<organism evidence="9 10">
    <name type="scientific">Candidatus Magasanikbacteria bacterium RIFCSPHIGHO2_02_FULL_45_10</name>
    <dbReference type="NCBI Taxonomy" id="1798679"/>
    <lineage>
        <taxon>Bacteria</taxon>
        <taxon>Candidatus Magasanikiibacteriota</taxon>
    </lineage>
</organism>
<dbReference type="CDD" id="cd05311">
    <property type="entry name" value="NAD_bind_2_malic_enz"/>
    <property type="match status" value="1"/>
</dbReference>
<dbReference type="InterPro" id="IPR012301">
    <property type="entry name" value="Malic_N_dom"/>
</dbReference>
<comment type="cofactor">
    <cofactor evidence="5">
        <name>Mg(2+)</name>
        <dbReference type="ChEBI" id="CHEBI:18420"/>
    </cofactor>
    <cofactor evidence="5">
        <name>Mn(2+)</name>
        <dbReference type="ChEBI" id="CHEBI:29035"/>
    </cofactor>
    <text evidence="5">Divalent metal cations. Prefers magnesium or manganese.</text>
</comment>
<dbReference type="Pfam" id="PF00390">
    <property type="entry name" value="malic"/>
    <property type="match status" value="1"/>
</dbReference>
<feature type="domain" description="Malic enzyme NAD-binding" evidence="7">
    <location>
        <begin position="159"/>
        <end position="380"/>
    </location>
</feature>
<dbReference type="GO" id="GO:0046872">
    <property type="term" value="F:metal ion binding"/>
    <property type="evidence" value="ECO:0007669"/>
    <property type="project" value="UniProtKB-KW"/>
</dbReference>
<feature type="binding site" evidence="5">
    <location>
        <position position="132"/>
    </location>
    <ligand>
        <name>a divalent metal cation</name>
        <dbReference type="ChEBI" id="CHEBI:60240"/>
    </ligand>
</feature>
<accession>A0A1F6MCH0</accession>
<dbReference type="EMBL" id="MFQA01000004">
    <property type="protein sequence ID" value="OGH69352.1"/>
    <property type="molecule type" value="Genomic_DNA"/>
</dbReference>
<evidence type="ECO:0000313" key="10">
    <source>
        <dbReference type="Proteomes" id="UP000176413"/>
    </source>
</evidence>
<evidence type="ECO:0000256" key="3">
    <source>
        <dbReference type="PIRSR" id="PIRSR000106-1"/>
    </source>
</evidence>
<evidence type="ECO:0000256" key="4">
    <source>
        <dbReference type="PIRSR" id="PIRSR000106-2"/>
    </source>
</evidence>
<keyword evidence="2" id="KW-0560">Oxidoreductase</keyword>
<evidence type="ECO:0000256" key="2">
    <source>
        <dbReference type="ARBA" id="ARBA00023002"/>
    </source>
</evidence>
<feature type="binding site" evidence="5">
    <location>
        <position position="158"/>
    </location>
    <ligand>
        <name>a divalent metal cation</name>
        <dbReference type="ChEBI" id="CHEBI:60240"/>
    </ligand>
</feature>
<gene>
    <name evidence="9" type="ORF">A3D53_01095</name>
</gene>